<feature type="repeat" description="WD" evidence="3">
    <location>
        <begin position="693"/>
        <end position="726"/>
    </location>
</feature>
<keyword evidence="2" id="KW-0677">Repeat</keyword>
<keyword evidence="5" id="KW-1185">Reference proteome</keyword>
<feature type="repeat" description="WD" evidence="3">
    <location>
        <begin position="441"/>
        <end position="482"/>
    </location>
</feature>
<comment type="caution">
    <text evidence="4">The sequence shown here is derived from an EMBL/GenBank/DDBJ whole genome shotgun (WGS) entry which is preliminary data.</text>
</comment>
<dbReference type="InterPro" id="IPR011043">
    <property type="entry name" value="Gal_Oxase/kelch_b-propeller"/>
</dbReference>
<dbReference type="InterPro" id="IPR015915">
    <property type="entry name" value="Kelch-typ_b-propeller"/>
</dbReference>
<dbReference type="SMART" id="SM00320">
    <property type="entry name" value="WD40"/>
    <property type="match status" value="7"/>
</dbReference>
<dbReference type="InterPro" id="IPR019775">
    <property type="entry name" value="WD40_repeat_CS"/>
</dbReference>
<dbReference type="InterPro" id="IPR050349">
    <property type="entry name" value="WD_LIS1/nudF_dynein_reg"/>
</dbReference>
<protein>
    <submittedName>
        <fullName evidence="4">G-protein beta WD-40 repeats containing protein</fullName>
    </submittedName>
</protein>
<evidence type="ECO:0000256" key="1">
    <source>
        <dbReference type="ARBA" id="ARBA00022574"/>
    </source>
</evidence>
<name>X6MLC2_RETFI</name>
<dbReference type="InterPro" id="IPR015943">
    <property type="entry name" value="WD40/YVTN_repeat-like_dom_sf"/>
</dbReference>
<dbReference type="Proteomes" id="UP000023152">
    <property type="component" value="Unassembled WGS sequence"/>
</dbReference>
<reference evidence="4 5" key="1">
    <citation type="journal article" date="2013" name="Curr. Biol.">
        <title>The Genome of the Foraminiferan Reticulomyxa filosa.</title>
        <authorList>
            <person name="Glockner G."/>
            <person name="Hulsmann N."/>
            <person name="Schleicher M."/>
            <person name="Noegel A.A."/>
            <person name="Eichinger L."/>
            <person name="Gallinger C."/>
            <person name="Pawlowski J."/>
            <person name="Sierra R."/>
            <person name="Euteneuer U."/>
            <person name="Pillet L."/>
            <person name="Moustafa A."/>
            <person name="Platzer M."/>
            <person name="Groth M."/>
            <person name="Szafranski K."/>
            <person name="Schliwa M."/>
        </authorList>
    </citation>
    <scope>NUCLEOTIDE SEQUENCE [LARGE SCALE GENOMIC DNA]</scope>
</reference>
<dbReference type="InterPro" id="IPR001680">
    <property type="entry name" value="WD40_rpt"/>
</dbReference>
<gene>
    <name evidence="4" type="ORF">RFI_22960</name>
</gene>
<evidence type="ECO:0000313" key="4">
    <source>
        <dbReference type="EMBL" id="ETO14411.1"/>
    </source>
</evidence>
<evidence type="ECO:0000256" key="3">
    <source>
        <dbReference type="PROSITE-ProRule" id="PRU00221"/>
    </source>
</evidence>
<dbReference type="Gene3D" id="2.120.10.80">
    <property type="entry name" value="Kelch-type beta propeller"/>
    <property type="match status" value="1"/>
</dbReference>
<dbReference type="CDD" id="cd00200">
    <property type="entry name" value="WD40"/>
    <property type="match status" value="1"/>
</dbReference>
<dbReference type="EMBL" id="ASPP01020050">
    <property type="protein sequence ID" value="ETO14411.1"/>
    <property type="molecule type" value="Genomic_DNA"/>
</dbReference>
<feature type="repeat" description="WD" evidence="3">
    <location>
        <begin position="651"/>
        <end position="685"/>
    </location>
</feature>
<evidence type="ECO:0000313" key="5">
    <source>
        <dbReference type="Proteomes" id="UP000023152"/>
    </source>
</evidence>
<dbReference type="PROSITE" id="PS00678">
    <property type="entry name" value="WD_REPEATS_1"/>
    <property type="match status" value="3"/>
</dbReference>
<accession>X6MLC2</accession>
<dbReference type="SUPFAM" id="SSF50978">
    <property type="entry name" value="WD40 repeat-like"/>
    <property type="match status" value="1"/>
</dbReference>
<sequence>MNITDSDSEKNVDPSDATAFQMLALLPSALQRGQCVMHNNEILICGGYWNNECYSYHTIKNKYKVICSYPIEVTLSSHCVVKLRSNDNSSDITLLSFGGEYRHTLIMKYRSVWDDNKEKKEEYNEWISFLDNDYEPVYIEDHGEKYEGVRAVVGGSNNNLLFLTYPPNDIAVFNLNTFRYVKQDILPSDNWISNHCFVSITDPNANSRKTEMILFCEDVGFAIEYDENNNTFQFQTLRVCSMLRPFLAYAYVVVDDAIVFFGGLHQKKVEWDLSKDIYRYSIRRNTWKKFEWSLPLPLGSSFAVANKEHQCIHILGGCDTNQNVLFLHLKIDFHRFVQDDTHTEQQWIVEEEERRVIEEINAETDNMNRGYNLNKLKVMCNYSIFAHSYLKKKKEKRKTEIEMIIIHWNRLSGIKKGWIDEFDKIICHYLLMRYFKQFRVFYLYSKSVTSAQFSPDGTKIVSSSNDGVIRIWDFGSGKMVQILEGHNATVENAQFSPKGDMILSYSYDKTMRLWDVKSGKEIRKIEGQAWTSLSAQFSPDGLTFVSSFYDNSIRLWDVNSGKEIKKMEGHANLIKSVAYSPDGQYIVSSSSDESVIIWNAESGEVVYQLCGHSAIVMKAKFSSDGSYIVSCSKDKTIRIWNAKLGTELKKLQGHSSGVNDVQFFPDGQTIVSCSDDKTVRLWDLKLGIQTQILHFHSDYVTRIDISPNGHTIISSSNDGTIRLWSLYLKKKTGKTRKKIKQEKMDARLCFTSLFRMFVIKHCQAYTKTEMPIIEIFAVFLIKYTQTLSSLSTSKSLIAAWQIIRMLIKKLSLFVTIYSS</sequence>
<dbReference type="SUPFAM" id="SSF50965">
    <property type="entry name" value="Galactose oxidase, central domain"/>
    <property type="match status" value="1"/>
</dbReference>
<dbReference type="InterPro" id="IPR020472">
    <property type="entry name" value="WD40_PAC1"/>
</dbReference>
<dbReference type="Pfam" id="PF00400">
    <property type="entry name" value="WD40"/>
    <property type="match status" value="7"/>
</dbReference>
<feature type="repeat" description="WD" evidence="3">
    <location>
        <begin position="609"/>
        <end position="650"/>
    </location>
</feature>
<dbReference type="InterPro" id="IPR036322">
    <property type="entry name" value="WD40_repeat_dom_sf"/>
</dbReference>
<feature type="repeat" description="WD" evidence="3">
    <location>
        <begin position="483"/>
        <end position="524"/>
    </location>
</feature>
<organism evidence="4 5">
    <name type="scientific">Reticulomyxa filosa</name>
    <dbReference type="NCBI Taxonomy" id="46433"/>
    <lineage>
        <taxon>Eukaryota</taxon>
        <taxon>Sar</taxon>
        <taxon>Rhizaria</taxon>
        <taxon>Retaria</taxon>
        <taxon>Foraminifera</taxon>
        <taxon>Monothalamids</taxon>
        <taxon>Reticulomyxidae</taxon>
        <taxon>Reticulomyxa</taxon>
    </lineage>
</organism>
<dbReference type="AlphaFoldDB" id="X6MLC2"/>
<feature type="repeat" description="WD" evidence="3">
    <location>
        <begin position="525"/>
        <end position="566"/>
    </location>
</feature>
<feature type="repeat" description="WD" evidence="3">
    <location>
        <begin position="567"/>
        <end position="608"/>
    </location>
</feature>
<dbReference type="PRINTS" id="PR00320">
    <property type="entry name" value="GPROTEINBRPT"/>
</dbReference>
<dbReference type="PROSITE" id="PS50294">
    <property type="entry name" value="WD_REPEATS_REGION"/>
    <property type="match status" value="7"/>
</dbReference>
<dbReference type="PROSITE" id="PS50082">
    <property type="entry name" value="WD_REPEATS_2"/>
    <property type="match status" value="7"/>
</dbReference>
<dbReference type="PANTHER" id="PTHR44129">
    <property type="entry name" value="WD REPEAT-CONTAINING PROTEIN POP1"/>
    <property type="match status" value="1"/>
</dbReference>
<evidence type="ECO:0000256" key="2">
    <source>
        <dbReference type="ARBA" id="ARBA00022737"/>
    </source>
</evidence>
<keyword evidence="1 3" id="KW-0853">WD repeat</keyword>
<dbReference type="Gene3D" id="2.130.10.10">
    <property type="entry name" value="YVTN repeat-like/Quinoprotein amine dehydrogenase"/>
    <property type="match status" value="2"/>
</dbReference>
<proteinExistence type="predicted"/>